<dbReference type="GeneID" id="112047643"/>
<organism evidence="1 2">
    <name type="scientific">Bicyclus anynana</name>
    <name type="common">Squinting bush brown butterfly</name>
    <dbReference type="NCBI Taxonomy" id="110368"/>
    <lineage>
        <taxon>Eukaryota</taxon>
        <taxon>Metazoa</taxon>
        <taxon>Ecdysozoa</taxon>
        <taxon>Arthropoda</taxon>
        <taxon>Hexapoda</taxon>
        <taxon>Insecta</taxon>
        <taxon>Pterygota</taxon>
        <taxon>Neoptera</taxon>
        <taxon>Endopterygota</taxon>
        <taxon>Lepidoptera</taxon>
        <taxon>Glossata</taxon>
        <taxon>Ditrysia</taxon>
        <taxon>Papilionoidea</taxon>
        <taxon>Nymphalidae</taxon>
        <taxon>Satyrinae</taxon>
        <taxon>Satyrini</taxon>
        <taxon>Mycalesina</taxon>
        <taxon>Bicyclus</taxon>
    </lineage>
</organism>
<evidence type="ECO:0000313" key="1">
    <source>
        <dbReference type="Proteomes" id="UP001652582"/>
    </source>
</evidence>
<gene>
    <name evidence="2" type="primary">LOC112047643</name>
</gene>
<sequence>MCDWTYFIILGTNCFSETSGSANLHYFCLVFVQVSAFFHALERSHLSLEMDPCRFWCTSAPATEGCAWARSCRARPCSRRRCAWSTRCCPPTTRAPSTWSPAPPTGTRGAAFACRSPRSLYPNYSVQCVVLQYSVPTVSNTTGERAYMIQKSPAVLLLARKVPDLLAEIPLRPVEVDYRGEEALSLHEECLMAGWHFFYKGDKIYPVHKFLLQRNVRVQFLIIVKKSLWCDTISLKFQNAMTNLGYTGDFDRSVSICVRDPNREAQPCHGMYGAPLVCKGKLVALLMAPDAQWTNCTGHSNLVQVLSSPHVRSFMNCVSRLFAPEFQPGWEAMKEGLESTDGGQQFDYLPDVYDKMVYGESSSEEV</sequence>
<dbReference type="InterPro" id="IPR009003">
    <property type="entry name" value="Peptidase_S1_PA"/>
</dbReference>
<dbReference type="SUPFAM" id="SSF50494">
    <property type="entry name" value="Trypsin-like serine proteases"/>
    <property type="match status" value="1"/>
</dbReference>
<dbReference type="RefSeq" id="XP_052746491.1">
    <property type="nucleotide sequence ID" value="XM_052890531.1"/>
</dbReference>
<dbReference type="Proteomes" id="UP001652582">
    <property type="component" value="Chromosome Z"/>
</dbReference>
<keyword evidence="1" id="KW-1185">Reference proteome</keyword>
<name>A0ABM3M4T7_BICAN</name>
<protein>
    <submittedName>
        <fullName evidence="2">Uncharacterized protein LOC112047643 isoform X4</fullName>
    </submittedName>
</protein>
<evidence type="ECO:0000313" key="2">
    <source>
        <dbReference type="RefSeq" id="XP_052746491.1"/>
    </source>
</evidence>
<reference evidence="2" key="1">
    <citation type="submission" date="2025-08" db="UniProtKB">
        <authorList>
            <consortium name="RefSeq"/>
        </authorList>
    </citation>
    <scope>IDENTIFICATION</scope>
</reference>
<proteinExistence type="predicted"/>
<accession>A0ABM3M4T7</accession>